<evidence type="ECO:0000313" key="8">
    <source>
        <dbReference type="Proteomes" id="UP000215914"/>
    </source>
</evidence>
<dbReference type="STRING" id="4232.A0A251U2R6"/>
<keyword evidence="8" id="KW-1185">Reference proteome</keyword>
<dbReference type="PANTHER" id="PTHR42920:SF26">
    <property type="entry name" value="OS03G0707200 PROTEIN"/>
    <property type="match status" value="1"/>
</dbReference>
<dbReference type="InParanoid" id="A0A251U2R6"/>
<evidence type="ECO:0000256" key="4">
    <source>
        <dbReference type="ARBA" id="ARBA00022989"/>
    </source>
</evidence>
<evidence type="ECO:0000256" key="6">
    <source>
        <dbReference type="SAM" id="Phobius"/>
    </source>
</evidence>
<dbReference type="InterPro" id="IPR051258">
    <property type="entry name" value="Diverse_Substrate_Transporter"/>
</dbReference>
<accession>A0A251U2R6</accession>
<evidence type="ECO:0000256" key="1">
    <source>
        <dbReference type="ARBA" id="ARBA00004651"/>
    </source>
</evidence>
<comment type="subcellular location">
    <subcellularLocation>
        <location evidence="1">Cell membrane</location>
        <topology evidence="1">Multi-pass membrane protein</topology>
    </subcellularLocation>
</comment>
<protein>
    <submittedName>
        <fullName evidence="7">Uncharacterized protein</fullName>
    </submittedName>
</protein>
<organism evidence="7 8">
    <name type="scientific">Helianthus annuus</name>
    <name type="common">Common sunflower</name>
    <dbReference type="NCBI Taxonomy" id="4232"/>
    <lineage>
        <taxon>Eukaryota</taxon>
        <taxon>Viridiplantae</taxon>
        <taxon>Streptophyta</taxon>
        <taxon>Embryophyta</taxon>
        <taxon>Tracheophyta</taxon>
        <taxon>Spermatophyta</taxon>
        <taxon>Magnoliopsida</taxon>
        <taxon>eudicotyledons</taxon>
        <taxon>Gunneridae</taxon>
        <taxon>Pentapetalae</taxon>
        <taxon>asterids</taxon>
        <taxon>campanulids</taxon>
        <taxon>Asterales</taxon>
        <taxon>Asteraceae</taxon>
        <taxon>Asteroideae</taxon>
        <taxon>Heliantheae alliance</taxon>
        <taxon>Heliantheae</taxon>
        <taxon>Helianthus</taxon>
    </lineage>
</organism>
<evidence type="ECO:0000256" key="2">
    <source>
        <dbReference type="ARBA" id="ARBA00022475"/>
    </source>
</evidence>
<keyword evidence="4 6" id="KW-1133">Transmembrane helix</keyword>
<evidence type="ECO:0000256" key="3">
    <source>
        <dbReference type="ARBA" id="ARBA00022692"/>
    </source>
</evidence>
<evidence type="ECO:0000313" key="7">
    <source>
        <dbReference type="EMBL" id="OTG17444.1"/>
    </source>
</evidence>
<evidence type="ECO:0000256" key="5">
    <source>
        <dbReference type="ARBA" id="ARBA00023136"/>
    </source>
</evidence>
<feature type="transmembrane region" description="Helical" evidence="6">
    <location>
        <begin position="12"/>
        <end position="35"/>
    </location>
</feature>
<dbReference type="EMBL" id="CM007897">
    <property type="protein sequence ID" value="OTG17444.1"/>
    <property type="molecule type" value="Genomic_DNA"/>
</dbReference>
<keyword evidence="2" id="KW-1003">Cell membrane</keyword>
<dbReference type="GO" id="GO:0005886">
    <property type="term" value="C:plasma membrane"/>
    <property type="evidence" value="ECO:0007669"/>
    <property type="project" value="UniProtKB-SubCell"/>
</dbReference>
<proteinExistence type="predicted"/>
<gene>
    <name evidence="7" type="ORF">HannXRQ_Chr08g0212271</name>
</gene>
<name>A0A251U2R6_HELAN</name>
<dbReference type="AlphaFoldDB" id="A0A251U2R6"/>
<keyword evidence="5 6" id="KW-0472">Membrane</keyword>
<dbReference type="PANTHER" id="PTHR42920">
    <property type="entry name" value="OS03G0707200 PROTEIN-RELATED"/>
    <property type="match status" value="1"/>
</dbReference>
<keyword evidence="3 6" id="KW-0812">Transmembrane</keyword>
<dbReference type="Proteomes" id="UP000215914">
    <property type="component" value="Chromosome 8"/>
</dbReference>
<reference evidence="8" key="1">
    <citation type="journal article" date="2017" name="Nature">
        <title>The sunflower genome provides insights into oil metabolism, flowering and Asterid evolution.</title>
        <authorList>
            <person name="Badouin H."/>
            <person name="Gouzy J."/>
            <person name="Grassa C.J."/>
            <person name="Murat F."/>
            <person name="Staton S.E."/>
            <person name="Cottret L."/>
            <person name="Lelandais-Briere C."/>
            <person name="Owens G.L."/>
            <person name="Carrere S."/>
            <person name="Mayjonade B."/>
            <person name="Legrand L."/>
            <person name="Gill N."/>
            <person name="Kane N.C."/>
            <person name="Bowers J.E."/>
            <person name="Hubner S."/>
            <person name="Bellec A."/>
            <person name="Berard A."/>
            <person name="Berges H."/>
            <person name="Blanchet N."/>
            <person name="Boniface M.C."/>
            <person name="Brunel D."/>
            <person name="Catrice O."/>
            <person name="Chaidir N."/>
            <person name="Claudel C."/>
            <person name="Donnadieu C."/>
            <person name="Faraut T."/>
            <person name="Fievet G."/>
            <person name="Helmstetter N."/>
            <person name="King M."/>
            <person name="Knapp S.J."/>
            <person name="Lai Z."/>
            <person name="Le Paslier M.C."/>
            <person name="Lippi Y."/>
            <person name="Lorenzon L."/>
            <person name="Mandel J.R."/>
            <person name="Marage G."/>
            <person name="Marchand G."/>
            <person name="Marquand E."/>
            <person name="Bret-Mestries E."/>
            <person name="Morien E."/>
            <person name="Nambeesan S."/>
            <person name="Nguyen T."/>
            <person name="Pegot-Espagnet P."/>
            <person name="Pouilly N."/>
            <person name="Raftis F."/>
            <person name="Sallet E."/>
            <person name="Schiex T."/>
            <person name="Thomas J."/>
            <person name="Vandecasteele C."/>
            <person name="Vares D."/>
            <person name="Vear F."/>
            <person name="Vautrin S."/>
            <person name="Crespi M."/>
            <person name="Mangin B."/>
            <person name="Burke J.M."/>
            <person name="Salse J."/>
            <person name="Munos S."/>
            <person name="Vincourt P."/>
            <person name="Rieseberg L.H."/>
            <person name="Langlade N.B."/>
        </authorList>
    </citation>
    <scope>NUCLEOTIDE SEQUENCE [LARGE SCALE GENOMIC DNA]</scope>
    <source>
        <strain evidence="8">cv. SF193</strain>
    </source>
</reference>
<feature type="transmembrane region" description="Helical" evidence="6">
    <location>
        <begin position="41"/>
        <end position="70"/>
    </location>
</feature>
<sequence>MQALGLLTSDAGRAAFISVFTVIVVPLIDGMLGAVVPASTWFGALMSIVGVGMMECSGLPPCVSIIYIGWGFRVNTSVYIN</sequence>